<dbReference type="PROSITE" id="PS50082">
    <property type="entry name" value="WD_REPEATS_2"/>
    <property type="match status" value="9"/>
</dbReference>
<evidence type="ECO:0000256" key="1">
    <source>
        <dbReference type="ARBA" id="ARBA00022574"/>
    </source>
</evidence>
<feature type="region of interest" description="Disordered" evidence="4">
    <location>
        <begin position="893"/>
        <end position="922"/>
    </location>
</feature>
<dbReference type="SUPFAM" id="SSF50978">
    <property type="entry name" value="WD40 repeat-like"/>
    <property type="match status" value="1"/>
</dbReference>
<keyword evidence="2" id="KW-0677">Repeat</keyword>
<feature type="repeat" description="WD" evidence="3">
    <location>
        <begin position="1264"/>
        <end position="1298"/>
    </location>
</feature>
<dbReference type="SUPFAM" id="SSF50998">
    <property type="entry name" value="Quinoprotein alcohol dehydrogenase-like"/>
    <property type="match status" value="1"/>
</dbReference>
<evidence type="ECO:0000256" key="4">
    <source>
        <dbReference type="SAM" id="MobiDB-lite"/>
    </source>
</evidence>
<gene>
    <name evidence="7" type="ORF">IXB28_01645</name>
</gene>
<name>A0ABS5XZ82_9CYAN</name>
<protein>
    <submittedName>
        <fullName evidence="7">Caspase family protein</fullName>
    </submittedName>
</protein>
<feature type="repeat" description="WD" evidence="3">
    <location>
        <begin position="1305"/>
        <end position="1346"/>
    </location>
</feature>
<feature type="domain" description="Peptidase C14 caspase" evidence="5">
    <location>
        <begin position="22"/>
        <end position="234"/>
    </location>
</feature>
<evidence type="ECO:0000256" key="3">
    <source>
        <dbReference type="PROSITE-ProRule" id="PRU00221"/>
    </source>
</evidence>
<dbReference type="EMBL" id="JADOER010000003">
    <property type="protein sequence ID" value="MBT9310896.1"/>
    <property type="molecule type" value="Genomic_DNA"/>
</dbReference>
<evidence type="ECO:0000259" key="6">
    <source>
        <dbReference type="Pfam" id="PF20703"/>
    </source>
</evidence>
<dbReference type="SUPFAM" id="SSF50965">
    <property type="entry name" value="Galactose oxidase, central domain"/>
    <property type="match status" value="1"/>
</dbReference>
<keyword evidence="1 3" id="KW-0853">WD repeat</keyword>
<dbReference type="SMART" id="SM00320">
    <property type="entry name" value="WD40"/>
    <property type="match status" value="13"/>
</dbReference>
<feature type="repeat" description="WD" evidence="3">
    <location>
        <begin position="1352"/>
        <end position="1384"/>
    </location>
</feature>
<dbReference type="InterPro" id="IPR049052">
    <property type="entry name" value="nSTAND1"/>
</dbReference>
<dbReference type="SUPFAM" id="SSF52129">
    <property type="entry name" value="Caspase-like"/>
    <property type="match status" value="1"/>
</dbReference>
<dbReference type="Proteomes" id="UP001196661">
    <property type="component" value="Unassembled WGS sequence"/>
</dbReference>
<feature type="repeat" description="WD" evidence="3">
    <location>
        <begin position="1659"/>
        <end position="1700"/>
    </location>
</feature>
<dbReference type="InterPro" id="IPR029030">
    <property type="entry name" value="Caspase-like_dom_sf"/>
</dbReference>
<feature type="repeat" description="WD" evidence="3">
    <location>
        <begin position="1567"/>
        <end position="1601"/>
    </location>
</feature>
<dbReference type="InterPro" id="IPR011043">
    <property type="entry name" value="Gal_Oxase/kelch_b-propeller"/>
</dbReference>
<accession>A0ABS5XZ82</accession>
<dbReference type="CDD" id="cd00200">
    <property type="entry name" value="WD40"/>
    <property type="match status" value="1"/>
</dbReference>
<evidence type="ECO:0000256" key="2">
    <source>
        <dbReference type="ARBA" id="ARBA00022737"/>
    </source>
</evidence>
<reference evidence="7 8" key="1">
    <citation type="journal article" date="2021" name="Mar. Drugs">
        <title>Genome Reduction and Secondary Metabolism of the Marine Sponge-Associated Cyanobacterium Leptothoe.</title>
        <authorList>
            <person name="Konstantinou D."/>
            <person name="Popin R.V."/>
            <person name="Fewer D.P."/>
            <person name="Sivonen K."/>
            <person name="Gkelis S."/>
        </authorList>
    </citation>
    <scope>NUCLEOTIDE SEQUENCE [LARGE SCALE GENOMIC DNA]</scope>
    <source>
        <strain evidence="7 8">TAU-MAC 1615</strain>
    </source>
</reference>
<comment type="caution">
    <text evidence="7">The sequence shown here is derived from an EMBL/GenBank/DDBJ whole genome shotgun (WGS) entry which is preliminary data.</text>
</comment>
<feature type="repeat" description="WD" evidence="3">
    <location>
        <begin position="1393"/>
        <end position="1426"/>
    </location>
</feature>
<dbReference type="PRINTS" id="PR00320">
    <property type="entry name" value="GPROTEINBRPT"/>
</dbReference>
<feature type="domain" description="Novel STAND NTPase 1" evidence="6">
    <location>
        <begin position="540"/>
        <end position="973"/>
    </location>
</feature>
<feature type="repeat" description="WD" evidence="3">
    <location>
        <begin position="1128"/>
        <end position="1159"/>
    </location>
</feature>
<evidence type="ECO:0000259" key="5">
    <source>
        <dbReference type="Pfam" id="PF00656"/>
    </source>
</evidence>
<dbReference type="PROSITE" id="PS50294">
    <property type="entry name" value="WD_REPEATS_REGION"/>
    <property type="match status" value="7"/>
</dbReference>
<dbReference type="InterPro" id="IPR011047">
    <property type="entry name" value="Quinoprotein_ADH-like_sf"/>
</dbReference>
<feature type="repeat" description="WD" evidence="3">
    <location>
        <begin position="1615"/>
        <end position="1656"/>
    </location>
</feature>
<sequence length="1763" mass="192053">MPISLGTSQPADALKSGAAKLWVLLVGVNHYQDERLRSLQYPAPDCQGLARALRSATQAFPSKEFYIHHDFAEQLPTLAAVRKQLIYLATAAQPQDTILFYFSGHGMLTAESKQAVLCLQDTDKTELAVTGLPLGELLTTLGQSLARQQLVWLDACHSGGLTLRGAKGEGDQKDSELVNPTPHLVDVLRQRAAQGKGFYALLSCDQEQRSWEFPELGHGVFTYYLMKGLRGEAADSQGIIDADGLYKYVYHQTLRYIDKANQQIRLVNRQKQGRGEIEFQSEYPLQTPKRIVEGMGDLILGMQTAELTTGSQRRALIFEGLSHYPTSLALGKLLQQVGQFALQYWPQPDQSWETVKASIQDVLTPQSEVSDTVQTVLIYLRGHIEQSPEGESWLVLGDGLRLYRSWLRQQLRRARGVQQIVILDCPGAVNLQEWVDDLSLTEDWGQCVIAAAPLSAQSDQFAQSLLDTLQSADAQLGLPVAAWIAQLQVHLAGTPLAQASQEILPLSWLSGTKGVIEMLPSQLGRQAGPRSQSLDLGLCPYLGLRAFAPEQSQYFYGRQGLTEQLIAHVRHNSALAVVGASGSGKSSVMQAGLMAQLFQGQRIPGSDQWWIRLFQPGAEPLKALAARLVDPGSERERGYQALQLEGLLHLGSDGFVRWLRERPEPMVVLVIDQFEEIFTLAPEAERQAFLALLHGAMTHAADRFKLVLGVRADFVAACLAEPTLVNLLQTGSVFVPPQLTTEQYREIVLQPAEQVGLQVESGLVDLLLREMDSSTGELPLLEFVLEKLWEKRQAGRLTIAAYQDLGGMQGALERQAQAVYESLTPEAQNCARWIFLSLTQLGAGTEDTRRRLLKTALVVKKYPVELVESTLEVLTAAKLIVVRASAYEEPETVVAQSRTGQDAETDSDAAHAESAELSPDIQGASPTVEIAHEILIRHWSTLRWWLDENRSHLQVQRQLAQQAADWQASDRSQDFVLTGSRLSEAESLYIKYTDELPEMVQQFVEAGFAVRQQHQRLAKRRLRRAQLAAVVMGGLGLLALGLGGLALRQSAIAQAEEIEALNASTTALLSSHQPLDSLKSGVQSAYRLDQFDVLKQWLVGGDRLKVLQWQTAMVLHQSLDQSHLLNRFNGHTQKIEDLVLSGDGQQFWSTGDDGTVRVWRQDGALVHTIDLNRDREVPVGIVSLSLSLDETRLAVGLNDKTVELWQVSDLSQPQRLQSWEVGPIPRVALNPAGNLLAVATRGSIDASTVGLTLWQTDGTLYQRFKGHLGGVGDVVFSPNGQGLASAGDDGTVRFWQLDGTSLQTFKGHQDAVASVAFNVEGTALASGGDDGTVRLWPLDSARPATQLGEPLSPAAANRVHDVAFSPDGLTIAAARANGQVQLWSADGSLNKTLVGHQAEVTRVQFRADGQEVVSASGDQTLALWQVAPPMVRLGEGSVNGVQLAGLDGPQLFAVGGWDGATIWEYLNGGMSSLRQRLDMPGGAVVEALSISEDGQLLATALSDGELGHQLQLWKISDGTLLATLPGHDARITSLAFSADGQYLASGSDDRTVKLWSLEAEPRLLKTLQAHTDGVTDVSFHPTKPWLVSSSYDRTVRLWQLDIQGNNVQGTVFQVLDLFQAAVATVTFSPDGNALAAGSWDSQAYVWQLRGQSVAHSKVLQGPVGGVPDVTFTADSHTLIAGSGQGGLYLWEVATGRLIQGGLNTHGMIHSVSVQGPLLVVGTAGGAVVRDLTLATVMANSCDRIRNYLLTNARLSDKDRHLCD</sequence>
<dbReference type="PANTHER" id="PTHR44019">
    <property type="entry name" value="WD REPEAT-CONTAINING PROTEIN 55"/>
    <property type="match status" value="1"/>
</dbReference>
<dbReference type="Pfam" id="PF00656">
    <property type="entry name" value="Peptidase_C14"/>
    <property type="match status" value="1"/>
</dbReference>
<organism evidence="7 8">
    <name type="scientific">Leptothoe kymatousa TAU-MAC 1615</name>
    <dbReference type="NCBI Taxonomy" id="2364775"/>
    <lineage>
        <taxon>Bacteria</taxon>
        <taxon>Bacillati</taxon>
        <taxon>Cyanobacteriota</taxon>
        <taxon>Cyanophyceae</taxon>
        <taxon>Nodosilineales</taxon>
        <taxon>Cymatolegaceae</taxon>
        <taxon>Leptothoe</taxon>
        <taxon>Leptothoe kymatousa</taxon>
    </lineage>
</organism>
<dbReference type="Gene3D" id="3.40.50.1460">
    <property type="match status" value="1"/>
</dbReference>
<dbReference type="SUPFAM" id="SSF52540">
    <property type="entry name" value="P-loop containing nucleoside triphosphate hydrolases"/>
    <property type="match status" value="1"/>
</dbReference>
<dbReference type="InterPro" id="IPR001680">
    <property type="entry name" value="WD40_rpt"/>
</dbReference>
<dbReference type="InterPro" id="IPR036322">
    <property type="entry name" value="WD40_repeat_dom_sf"/>
</dbReference>
<proteinExistence type="predicted"/>
<dbReference type="Pfam" id="PF20703">
    <property type="entry name" value="nSTAND1"/>
    <property type="match status" value="1"/>
</dbReference>
<feature type="repeat" description="WD" evidence="3">
    <location>
        <begin position="1524"/>
        <end position="1565"/>
    </location>
</feature>
<dbReference type="InterPro" id="IPR020472">
    <property type="entry name" value="WD40_PAC1"/>
</dbReference>
<keyword evidence="8" id="KW-1185">Reference proteome</keyword>
<dbReference type="Pfam" id="PF00400">
    <property type="entry name" value="WD40"/>
    <property type="match status" value="8"/>
</dbReference>
<dbReference type="InterPro" id="IPR050505">
    <property type="entry name" value="WDR55/POC1"/>
</dbReference>
<dbReference type="Gene3D" id="2.130.10.10">
    <property type="entry name" value="YVTN repeat-like/Quinoprotein amine dehydrogenase"/>
    <property type="match status" value="4"/>
</dbReference>
<evidence type="ECO:0000313" key="8">
    <source>
        <dbReference type="Proteomes" id="UP001196661"/>
    </source>
</evidence>
<dbReference type="PANTHER" id="PTHR44019:SF8">
    <property type="entry name" value="POC1 CENTRIOLAR PROTEIN HOMOLOG"/>
    <property type="match status" value="1"/>
</dbReference>
<dbReference type="InterPro" id="IPR015943">
    <property type="entry name" value="WD40/YVTN_repeat-like_dom_sf"/>
</dbReference>
<dbReference type="InterPro" id="IPR027417">
    <property type="entry name" value="P-loop_NTPase"/>
</dbReference>
<dbReference type="InterPro" id="IPR011600">
    <property type="entry name" value="Pept_C14_caspase"/>
</dbReference>
<evidence type="ECO:0000313" key="7">
    <source>
        <dbReference type="EMBL" id="MBT9310896.1"/>
    </source>
</evidence>
<dbReference type="RefSeq" id="WP_215616810.1">
    <property type="nucleotide sequence ID" value="NZ_JADOER010000003.1"/>
</dbReference>